<comment type="caution">
    <text evidence="2">The sequence shown here is derived from an EMBL/GenBank/DDBJ whole genome shotgun (WGS) entry which is preliminary data.</text>
</comment>
<reference evidence="2" key="1">
    <citation type="submission" date="2019-09" db="EMBL/GenBank/DDBJ databases">
        <title>Draft genome information of white flower Hibiscus syriacus.</title>
        <authorList>
            <person name="Kim Y.-M."/>
        </authorList>
    </citation>
    <scope>NUCLEOTIDE SEQUENCE [LARGE SCALE GENOMIC DNA]</scope>
    <source>
        <strain evidence="2">YM2019G1</strain>
    </source>
</reference>
<dbReference type="PANTHER" id="PTHR14791">
    <property type="entry name" value="BOMB/KIRA PROTEINS"/>
    <property type="match status" value="1"/>
</dbReference>
<dbReference type="EMBL" id="VEPZ02001523">
    <property type="protein sequence ID" value="KAE8669613.1"/>
    <property type="molecule type" value="Genomic_DNA"/>
</dbReference>
<dbReference type="InterPro" id="IPR051105">
    <property type="entry name" value="WWC/KIBRA_Hippo_Reg"/>
</dbReference>
<dbReference type="AlphaFoldDB" id="A0A6A2X3M5"/>
<gene>
    <name evidence="2" type="ORF">F3Y22_tig00112226pilonHSYRG00005</name>
</gene>
<evidence type="ECO:0000313" key="2">
    <source>
        <dbReference type="EMBL" id="KAE8669613.1"/>
    </source>
</evidence>
<feature type="region of interest" description="Disordered" evidence="1">
    <location>
        <begin position="121"/>
        <end position="141"/>
    </location>
</feature>
<evidence type="ECO:0000313" key="3">
    <source>
        <dbReference type="Proteomes" id="UP000436088"/>
    </source>
</evidence>
<feature type="region of interest" description="Disordered" evidence="1">
    <location>
        <begin position="78"/>
        <end position="107"/>
    </location>
</feature>
<sequence length="191" mass="21586">MGTITASLERSLRNCTLNHENGAEAEEEKEDGYNIKVPDGAVFNTGFEELNSHVSLPYYWEQQGLDVKTAEFYYKKRRDGAEPTEDPMTEAAAENGRDLSSSEEDDGDIWYDSEDYLSYSSELSPSRDYNDNNNDQPRGVLEKENDNVLVVAGCRSCYMYFMVPKKVEDCPKCNGHLLRFDRSPSSSPSST</sequence>
<name>A0A6A2X3M5_HIBSY</name>
<organism evidence="2 3">
    <name type="scientific">Hibiscus syriacus</name>
    <name type="common">Rose of Sharon</name>
    <dbReference type="NCBI Taxonomy" id="106335"/>
    <lineage>
        <taxon>Eukaryota</taxon>
        <taxon>Viridiplantae</taxon>
        <taxon>Streptophyta</taxon>
        <taxon>Embryophyta</taxon>
        <taxon>Tracheophyta</taxon>
        <taxon>Spermatophyta</taxon>
        <taxon>Magnoliopsida</taxon>
        <taxon>eudicotyledons</taxon>
        <taxon>Gunneridae</taxon>
        <taxon>Pentapetalae</taxon>
        <taxon>rosids</taxon>
        <taxon>malvids</taxon>
        <taxon>Malvales</taxon>
        <taxon>Malvaceae</taxon>
        <taxon>Malvoideae</taxon>
        <taxon>Hibiscus</taxon>
    </lineage>
</organism>
<dbReference type="OrthoDB" id="987034at2759"/>
<dbReference type="Proteomes" id="UP000436088">
    <property type="component" value="Unassembled WGS sequence"/>
</dbReference>
<proteinExistence type="predicted"/>
<keyword evidence="3" id="KW-1185">Reference proteome</keyword>
<dbReference type="PANTHER" id="PTHR14791:SF29">
    <property type="entry name" value="PROTEIN KIBRA"/>
    <property type="match status" value="1"/>
</dbReference>
<accession>A0A6A2X3M5</accession>
<protein>
    <submittedName>
        <fullName evidence="2">Uncharacterized protein</fullName>
    </submittedName>
</protein>
<evidence type="ECO:0000256" key="1">
    <source>
        <dbReference type="SAM" id="MobiDB-lite"/>
    </source>
</evidence>